<organism evidence="1 2">
    <name type="scientific">Flavobacterium artemisiae</name>
    <dbReference type="NCBI Taxonomy" id="2126556"/>
    <lineage>
        <taxon>Bacteria</taxon>
        <taxon>Pseudomonadati</taxon>
        <taxon>Bacteroidota</taxon>
        <taxon>Flavobacteriia</taxon>
        <taxon>Flavobacteriales</taxon>
        <taxon>Flavobacteriaceae</taxon>
        <taxon>Flavobacterium</taxon>
    </lineage>
</organism>
<evidence type="ECO:0000313" key="2">
    <source>
        <dbReference type="Proteomes" id="UP001597138"/>
    </source>
</evidence>
<dbReference type="Proteomes" id="UP001597138">
    <property type="component" value="Unassembled WGS sequence"/>
</dbReference>
<accession>A0ABW4HGC8</accession>
<dbReference type="EMBL" id="JBHUDZ010000016">
    <property type="protein sequence ID" value="MFD1604426.1"/>
    <property type="molecule type" value="Genomic_DNA"/>
</dbReference>
<gene>
    <name evidence="1" type="ORF">ACFSC2_16940</name>
</gene>
<comment type="caution">
    <text evidence="1">The sequence shown here is derived from an EMBL/GenBank/DDBJ whole genome shotgun (WGS) entry which is preliminary data.</text>
</comment>
<dbReference type="InterPro" id="IPR011042">
    <property type="entry name" value="6-blade_b-propeller_TolB-like"/>
</dbReference>
<name>A0ABW4HGC8_9FLAO</name>
<dbReference type="PANTHER" id="PTHR31460:SF3">
    <property type="entry name" value="MESOCENTIN"/>
    <property type="match status" value="1"/>
</dbReference>
<dbReference type="SUPFAM" id="SSF101898">
    <property type="entry name" value="NHL repeat"/>
    <property type="match status" value="1"/>
</dbReference>
<dbReference type="RefSeq" id="WP_379815517.1">
    <property type="nucleotide sequence ID" value="NZ_JBHUDZ010000016.1"/>
</dbReference>
<dbReference type="Gene3D" id="2.120.10.30">
    <property type="entry name" value="TolB, C-terminal domain"/>
    <property type="match status" value="1"/>
</dbReference>
<dbReference type="InterPro" id="IPR053224">
    <property type="entry name" value="Sensory_adhesion_molecule"/>
</dbReference>
<dbReference type="PANTHER" id="PTHR31460">
    <property type="match status" value="1"/>
</dbReference>
<evidence type="ECO:0000313" key="1">
    <source>
        <dbReference type="EMBL" id="MFD1604426.1"/>
    </source>
</evidence>
<proteinExistence type="predicted"/>
<reference evidence="2" key="1">
    <citation type="journal article" date="2019" name="Int. J. Syst. Evol. Microbiol.">
        <title>The Global Catalogue of Microorganisms (GCM) 10K type strain sequencing project: providing services to taxonomists for standard genome sequencing and annotation.</title>
        <authorList>
            <consortium name="The Broad Institute Genomics Platform"/>
            <consortium name="The Broad Institute Genome Sequencing Center for Infectious Disease"/>
            <person name="Wu L."/>
            <person name="Ma J."/>
        </authorList>
    </citation>
    <scope>NUCLEOTIDE SEQUENCE [LARGE SCALE GENOMIC DNA]</scope>
    <source>
        <strain evidence="2">CCUG 70865</strain>
    </source>
</reference>
<protein>
    <submittedName>
        <fullName evidence="1">Gluconolaconase</fullName>
    </submittedName>
</protein>
<keyword evidence="2" id="KW-1185">Reference proteome</keyword>
<sequence length="319" mass="34574">MKNILIAMLLVQAIWAQQPTKRIEFEAPESYPEGVAFDKAANVFYVSSARLGTVGKVTKDGKYTALYSDSSLKSTYGLKVHPDGKKLYICAGDANYSKYSTSDTKKKMARLLIIDIKTGKKTADIDLALLVPGDHFPNDIAFDDKGNAYVTDSYADVIYKVDTSGKASVFSKSQLLHSAGVGPNGIVYHPQGFLLIANNGSGALIKIDMNAPEKGAKVKIDQFFPGADGMLLNDNATVTLVQNGGVNKIFRLKSTDNWNTATVAETTSIEDRFAFPSTAAVSGSETWIMNANFSELTEGNNVPSKKFSLQQAVFNPVKR</sequence>